<sequence>MATHESRLANLARRHLPPDVAERWTSLIRPGVRLRVRDGGRRVGYLGGVPFLPADVAWPEWEGEGSLNFVASIDCGRLPANSLDIALPDSGTLLFFYYDPESAYLDGTEYHPTVGSWEPASQAGARVLYVPPGVPTEERDTPLDIEPYDYAPLVATPIATGPDWYHPEFRARCRDLSEDDLDFLDDHGNGDDFARALSAVRSHPSHQLGGHAHPIQSAVELEAAQSVLGPGAEWESVAEEARRWTLLAQIDSDREAGMRWGDLGTLYWLIRPEDLAARDFGASAFTWQCT</sequence>
<dbReference type="RefSeq" id="WP_121226576.1">
    <property type="nucleotide sequence ID" value="NZ_JBIUBA010000028.1"/>
</dbReference>
<dbReference type="AlphaFoldDB" id="A0A495XN50"/>
<dbReference type="Gene3D" id="2.30.320.10">
    <property type="entry name" value="YwqG-like"/>
    <property type="match status" value="1"/>
</dbReference>
<accession>A0A495XN50</accession>
<comment type="caution">
    <text evidence="1">The sequence shown here is derived from an EMBL/GenBank/DDBJ whole genome shotgun (WGS) entry which is preliminary data.</text>
</comment>
<evidence type="ECO:0000313" key="2">
    <source>
        <dbReference type="Proteomes" id="UP000272729"/>
    </source>
</evidence>
<dbReference type="PANTHER" id="PTHR36436:SF6">
    <property type="entry name" value="SLL5081 PROTEIN"/>
    <property type="match status" value="1"/>
</dbReference>
<dbReference type="OrthoDB" id="4775619at2"/>
<reference evidence="1 2" key="1">
    <citation type="submission" date="2018-10" db="EMBL/GenBank/DDBJ databases">
        <title>Sequencing the genomes of 1000 actinobacteria strains.</title>
        <authorList>
            <person name="Klenk H.-P."/>
        </authorList>
    </citation>
    <scope>NUCLEOTIDE SEQUENCE [LARGE SCALE GENOMIC DNA]</scope>
    <source>
        <strain evidence="1 2">DSM 43911</strain>
    </source>
</reference>
<dbReference type="PANTHER" id="PTHR36436">
    <property type="entry name" value="SLL5081 PROTEIN"/>
    <property type="match status" value="1"/>
</dbReference>
<dbReference type="Pfam" id="PF09234">
    <property type="entry name" value="DUF1963"/>
    <property type="match status" value="1"/>
</dbReference>
<dbReference type="Proteomes" id="UP000272729">
    <property type="component" value="Unassembled WGS sequence"/>
</dbReference>
<evidence type="ECO:0000313" key="1">
    <source>
        <dbReference type="EMBL" id="RKT73068.1"/>
    </source>
</evidence>
<dbReference type="EMBL" id="RBXR01000001">
    <property type="protein sequence ID" value="RKT73068.1"/>
    <property type="molecule type" value="Genomic_DNA"/>
</dbReference>
<keyword evidence="2" id="KW-1185">Reference proteome</keyword>
<name>A0A495XN50_9PSEU</name>
<dbReference type="InterPro" id="IPR035948">
    <property type="entry name" value="YwqG-like_sf"/>
</dbReference>
<proteinExistence type="predicted"/>
<protein>
    <submittedName>
        <fullName evidence="1">Uncharacterized protein YwqG</fullName>
    </submittedName>
</protein>
<dbReference type="InterPro" id="IPR015315">
    <property type="entry name" value="DUF1963"/>
</dbReference>
<organism evidence="1 2">
    <name type="scientific">Saccharothrix variisporea</name>
    <dbReference type="NCBI Taxonomy" id="543527"/>
    <lineage>
        <taxon>Bacteria</taxon>
        <taxon>Bacillati</taxon>
        <taxon>Actinomycetota</taxon>
        <taxon>Actinomycetes</taxon>
        <taxon>Pseudonocardiales</taxon>
        <taxon>Pseudonocardiaceae</taxon>
        <taxon>Saccharothrix</taxon>
    </lineage>
</organism>
<dbReference type="SUPFAM" id="SSF103032">
    <property type="entry name" value="Hypothetical protein YwqG"/>
    <property type="match status" value="1"/>
</dbReference>
<gene>
    <name evidence="1" type="ORF">DFJ66_6395</name>
</gene>